<reference evidence="9 10" key="1">
    <citation type="submission" date="2019-12" db="EMBL/GenBank/DDBJ databases">
        <title>Genomic-based taxomic classification of the family Erythrobacteraceae.</title>
        <authorList>
            <person name="Xu L."/>
        </authorList>
    </citation>
    <scope>NUCLEOTIDE SEQUENCE [LARGE SCALE GENOMIC DNA]</scope>
    <source>
        <strain evidence="9 10">MCCC 1A09965</strain>
    </source>
</reference>
<keyword evidence="6 8" id="KW-1133">Transmembrane helix</keyword>
<keyword evidence="10" id="KW-1185">Reference proteome</keyword>
<protein>
    <submittedName>
        <fullName evidence="9">Rod shape-determining protein MreD</fullName>
    </submittedName>
</protein>
<dbReference type="EMBL" id="WTYN01000001">
    <property type="protein sequence ID" value="MXO61633.1"/>
    <property type="molecule type" value="Genomic_DNA"/>
</dbReference>
<dbReference type="RefSeq" id="WP_160670256.1">
    <property type="nucleotide sequence ID" value="NZ_WTYN01000001.1"/>
</dbReference>
<proteinExistence type="inferred from homology"/>
<evidence type="ECO:0000313" key="9">
    <source>
        <dbReference type="EMBL" id="MXO61633.1"/>
    </source>
</evidence>
<evidence type="ECO:0000256" key="1">
    <source>
        <dbReference type="ARBA" id="ARBA00004651"/>
    </source>
</evidence>
<dbReference type="InterPro" id="IPR007227">
    <property type="entry name" value="Cell_shape_determining_MreD"/>
</dbReference>
<dbReference type="GO" id="GO:0008360">
    <property type="term" value="P:regulation of cell shape"/>
    <property type="evidence" value="ECO:0007669"/>
    <property type="project" value="UniProtKB-KW"/>
</dbReference>
<organism evidence="9 10">
    <name type="scientific">Qipengyuania oceanensis</name>
    <dbReference type="NCBI Taxonomy" id="1463597"/>
    <lineage>
        <taxon>Bacteria</taxon>
        <taxon>Pseudomonadati</taxon>
        <taxon>Pseudomonadota</taxon>
        <taxon>Alphaproteobacteria</taxon>
        <taxon>Sphingomonadales</taxon>
        <taxon>Erythrobacteraceae</taxon>
        <taxon>Qipengyuania</taxon>
    </lineage>
</organism>
<dbReference type="Proteomes" id="UP000445582">
    <property type="component" value="Unassembled WGS sequence"/>
</dbReference>
<evidence type="ECO:0000256" key="5">
    <source>
        <dbReference type="ARBA" id="ARBA00022960"/>
    </source>
</evidence>
<accession>A0A844YDF2</accession>
<comment type="similarity">
    <text evidence="2">Belongs to the MreD family.</text>
</comment>
<comment type="subcellular location">
    <subcellularLocation>
        <location evidence="1">Cell membrane</location>
        <topology evidence="1">Multi-pass membrane protein</topology>
    </subcellularLocation>
</comment>
<comment type="caution">
    <text evidence="9">The sequence shown here is derived from an EMBL/GenBank/DDBJ whole genome shotgun (WGS) entry which is preliminary data.</text>
</comment>
<name>A0A844YDF2_9SPHN</name>
<keyword evidence="7 8" id="KW-0472">Membrane</keyword>
<dbReference type="GO" id="GO:0005886">
    <property type="term" value="C:plasma membrane"/>
    <property type="evidence" value="ECO:0007669"/>
    <property type="project" value="UniProtKB-SubCell"/>
</dbReference>
<sequence>MERLNPRSRSDPYGRRINRAHSPLLANVVPWLSVMIASLIPIFFMATALPLFPPLGFIMLIAWRMQRPGLLPVWAGFPLGAFDDLYSGQPFGSAIALWSLAMIALEMLEARFPWRHFLIDWITAASLILAYILLAMVVSGASLTVPMMIAGGPQMAIGIFVYPLLSRLVARLDRFRLMRVRRVA</sequence>
<evidence type="ECO:0000256" key="6">
    <source>
        <dbReference type="ARBA" id="ARBA00022989"/>
    </source>
</evidence>
<dbReference type="Pfam" id="PF04093">
    <property type="entry name" value="MreD"/>
    <property type="match status" value="1"/>
</dbReference>
<evidence type="ECO:0000256" key="8">
    <source>
        <dbReference type="SAM" id="Phobius"/>
    </source>
</evidence>
<feature type="transmembrane region" description="Helical" evidence="8">
    <location>
        <begin position="85"/>
        <end position="105"/>
    </location>
</feature>
<feature type="transmembrane region" description="Helical" evidence="8">
    <location>
        <begin position="117"/>
        <end position="141"/>
    </location>
</feature>
<keyword evidence="3" id="KW-1003">Cell membrane</keyword>
<evidence type="ECO:0000256" key="7">
    <source>
        <dbReference type="ARBA" id="ARBA00023136"/>
    </source>
</evidence>
<evidence type="ECO:0000256" key="4">
    <source>
        <dbReference type="ARBA" id="ARBA00022692"/>
    </source>
</evidence>
<evidence type="ECO:0000256" key="3">
    <source>
        <dbReference type="ARBA" id="ARBA00022475"/>
    </source>
</evidence>
<gene>
    <name evidence="9" type="ORF">GRI48_01285</name>
</gene>
<evidence type="ECO:0000256" key="2">
    <source>
        <dbReference type="ARBA" id="ARBA00007776"/>
    </source>
</evidence>
<keyword evidence="5" id="KW-0133">Cell shape</keyword>
<dbReference type="AlphaFoldDB" id="A0A844YDF2"/>
<feature type="transmembrane region" description="Helical" evidence="8">
    <location>
        <begin position="147"/>
        <end position="170"/>
    </location>
</feature>
<keyword evidence="4 8" id="KW-0812">Transmembrane</keyword>
<dbReference type="OrthoDB" id="7426601at2"/>
<evidence type="ECO:0000313" key="10">
    <source>
        <dbReference type="Proteomes" id="UP000445582"/>
    </source>
</evidence>